<keyword evidence="1" id="KW-0812">Transmembrane</keyword>
<organism evidence="2">
    <name type="scientific">Octopus bimaculoides</name>
    <name type="common">California two-spotted octopus</name>
    <dbReference type="NCBI Taxonomy" id="37653"/>
    <lineage>
        <taxon>Eukaryota</taxon>
        <taxon>Metazoa</taxon>
        <taxon>Spiralia</taxon>
        <taxon>Lophotrochozoa</taxon>
        <taxon>Mollusca</taxon>
        <taxon>Cephalopoda</taxon>
        <taxon>Coleoidea</taxon>
        <taxon>Octopodiformes</taxon>
        <taxon>Octopoda</taxon>
        <taxon>Incirrata</taxon>
        <taxon>Octopodidae</taxon>
        <taxon>Octopus</taxon>
    </lineage>
</organism>
<protein>
    <submittedName>
        <fullName evidence="2">Uncharacterized protein</fullName>
    </submittedName>
</protein>
<keyword evidence="1" id="KW-0472">Membrane</keyword>
<feature type="transmembrane region" description="Helical" evidence="1">
    <location>
        <begin position="6"/>
        <end position="23"/>
    </location>
</feature>
<proteinExistence type="predicted"/>
<dbReference type="AlphaFoldDB" id="A0A0L8G3I4"/>
<gene>
    <name evidence="2" type="ORF">OCBIM_22001057mg</name>
</gene>
<name>A0A0L8G3I4_OCTBM</name>
<sequence>MHTYLYVYISVCLYVHNCSMFPLKKEIRKETQYVAKYKVYRYRLSVFKLAAEKQDERQNESLYD</sequence>
<reference evidence="2" key="1">
    <citation type="submission" date="2015-07" db="EMBL/GenBank/DDBJ databases">
        <title>MeaNS - Measles Nucleotide Surveillance Program.</title>
        <authorList>
            <person name="Tran T."/>
            <person name="Druce J."/>
        </authorList>
    </citation>
    <scope>NUCLEOTIDE SEQUENCE</scope>
    <source>
        <strain evidence="2">UCB-OBI-ISO-001</strain>
        <tissue evidence="2">Gonad</tissue>
    </source>
</reference>
<evidence type="ECO:0000256" key="1">
    <source>
        <dbReference type="SAM" id="Phobius"/>
    </source>
</evidence>
<accession>A0A0L8G3I4</accession>
<dbReference type="EMBL" id="KQ424168">
    <property type="protein sequence ID" value="KOF71453.1"/>
    <property type="molecule type" value="Genomic_DNA"/>
</dbReference>
<evidence type="ECO:0000313" key="2">
    <source>
        <dbReference type="EMBL" id="KOF71453.1"/>
    </source>
</evidence>
<keyword evidence="1" id="KW-1133">Transmembrane helix</keyword>